<dbReference type="InterPro" id="IPR017850">
    <property type="entry name" value="Alkaline_phosphatase_core_sf"/>
</dbReference>
<dbReference type="PANTHER" id="PTHR43737">
    <property type="entry name" value="BLL7424 PROTEIN"/>
    <property type="match status" value="1"/>
</dbReference>
<evidence type="ECO:0000313" key="1">
    <source>
        <dbReference type="EMBL" id="QDT44433.1"/>
    </source>
</evidence>
<dbReference type="KEGG" id="gaz:Pan241w_45420"/>
<protein>
    <recommendedName>
        <fullName evidence="3">Sulfatase</fullName>
    </recommendedName>
</protein>
<dbReference type="EMBL" id="CP036269">
    <property type="protein sequence ID" value="QDT44433.1"/>
    <property type="molecule type" value="Genomic_DNA"/>
</dbReference>
<organism evidence="1 2">
    <name type="scientific">Gimesia alba</name>
    <dbReference type="NCBI Taxonomy" id="2527973"/>
    <lineage>
        <taxon>Bacteria</taxon>
        <taxon>Pseudomonadati</taxon>
        <taxon>Planctomycetota</taxon>
        <taxon>Planctomycetia</taxon>
        <taxon>Planctomycetales</taxon>
        <taxon>Planctomycetaceae</taxon>
        <taxon>Gimesia</taxon>
    </lineage>
</organism>
<accession>A0A517RKM2</accession>
<proteinExistence type="predicted"/>
<dbReference type="PROSITE" id="PS51318">
    <property type="entry name" value="TAT"/>
    <property type="match status" value="1"/>
</dbReference>
<dbReference type="Gene3D" id="3.40.720.10">
    <property type="entry name" value="Alkaline Phosphatase, subunit A"/>
    <property type="match status" value="1"/>
</dbReference>
<dbReference type="InterPro" id="IPR010869">
    <property type="entry name" value="DUF1501"/>
</dbReference>
<gene>
    <name evidence="1" type="ORF">Pan241w_45420</name>
</gene>
<evidence type="ECO:0000313" key="2">
    <source>
        <dbReference type="Proteomes" id="UP000317171"/>
    </source>
</evidence>
<dbReference type="AlphaFoldDB" id="A0A517RKM2"/>
<dbReference type="SUPFAM" id="SSF53649">
    <property type="entry name" value="Alkaline phosphatase-like"/>
    <property type="match status" value="1"/>
</dbReference>
<dbReference type="Pfam" id="PF07394">
    <property type="entry name" value="DUF1501"/>
    <property type="match status" value="1"/>
</dbReference>
<dbReference type="OrthoDB" id="127333at2"/>
<dbReference type="PANTHER" id="PTHR43737:SF1">
    <property type="entry name" value="DUF1501 DOMAIN-CONTAINING PROTEIN"/>
    <property type="match status" value="1"/>
</dbReference>
<sequence length="486" mass="53514">MTFKQSRADQSGTFTTPGLLNRRELLRTAGGGIGLMALESLLKTDRVSYAASGSGSLKPKAPDFQPRAKRLIWLFMHGGPSHVDLWDPKPDLVKYSGQPLPDSFGEVMTRRKVAKNPLLAPIKPFRRRGESGLEVSDFLPHTGALVDDLCVVRSLHGDSVNHPQSVYQMNTGSILMGHPSVGSWVAYGLGSENADMPAFVVMPDPGGGIKGGPPAWGSGYLPATFQGTTMRPGKTPILNLKPPASISSRQQRATLDLIQSMNRRHYENRDRDDELSARISAYELAFRMQTAAPELVDLTQETKETHAMYGLDDPKTRDFGERCLLARRMIERGVRFVQLYSGDTVGWDAHSDVTRNHTTYCRKTDQPVAALLKDLNRRGLLEDTLVVWCGEFGRMPMSEQGKGRDHNPWGYCGWLAGAGITGGRAYGATDAIGLRAVEQKVHVNQFHATLLHLMGLDHETLTYFHNGLDERLTGPAEVEVVKGLLT</sequence>
<evidence type="ECO:0008006" key="3">
    <source>
        <dbReference type="Google" id="ProtNLM"/>
    </source>
</evidence>
<dbReference type="InterPro" id="IPR006311">
    <property type="entry name" value="TAT_signal"/>
</dbReference>
<name>A0A517RKM2_9PLAN</name>
<dbReference type="RefSeq" id="WP_145219874.1">
    <property type="nucleotide sequence ID" value="NZ_CP036269.1"/>
</dbReference>
<dbReference type="Proteomes" id="UP000317171">
    <property type="component" value="Chromosome"/>
</dbReference>
<keyword evidence="2" id="KW-1185">Reference proteome</keyword>
<reference evidence="1 2" key="1">
    <citation type="submission" date="2019-02" db="EMBL/GenBank/DDBJ databases">
        <title>Deep-cultivation of Planctomycetes and their phenomic and genomic characterization uncovers novel biology.</title>
        <authorList>
            <person name="Wiegand S."/>
            <person name="Jogler M."/>
            <person name="Boedeker C."/>
            <person name="Pinto D."/>
            <person name="Vollmers J."/>
            <person name="Rivas-Marin E."/>
            <person name="Kohn T."/>
            <person name="Peeters S.H."/>
            <person name="Heuer A."/>
            <person name="Rast P."/>
            <person name="Oberbeckmann S."/>
            <person name="Bunk B."/>
            <person name="Jeske O."/>
            <person name="Meyerdierks A."/>
            <person name="Storesund J.E."/>
            <person name="Kallscheuer N."/>
            <person name="Luecker S."/>
            <person name="Lage O.M."/>
            <person name="Pohl T."/>
            <person name="Merkel B.J."/>
            <person name="Hornburger P."/>
            <person name="Mueller R.-W."/>
            <person name="Bruemmer F."/>
            <person name="Labrenz M."/>
            <person name="Spormann A.M."/>
            <person name="Op den Camp H."/>
            <person name="Overmann J."/>
            <person name="Amann R."/>
            <person name="Jetten M.S.M."/>
            <person name="Mascher T."/>
            <person name="Medema M.H."/>
            <person name="Devos D.P."/>
            <person name="Kaster A.-K."/>
            <person name="Ovreas L."/>
            <person name="Rohde M."/>
            <person name="Galperin M.Y."/>
            <person name="Jogler C."/>
        </authorList>
    </citation>
    <scope>NUCLEOTIDE SEQUENCE [LARGE SCALE GENOMIC DNA]</scope>
    <source>
        <strain evidence="1 2">Pan241w</strain>
    </source>
</reference>